<gene>
    <name evidence="2" type="ORF">PanWU01x14_361370</name>
</gene>
<comment type="caution">
    <text evidence="2">The sequence shown here is derived from an EMBL/GenBank/DDBJ whole genome shotgun (WGS) entry which is preliminary data.</text>
</comment>
<name>A0A2P5A7A5_PARAD</name>
<dbReference type="EMBL" id="JXTB01000818">
    <property type="protein sequence ID" value="PON32432.1"/>
    <property type="molecule type" value="Genomic_DNA"/>
</dbReference>
<keyword evidence="3" id="KW-1185">Reference proteome</keyword>
<dbReference type="OrthoDB" id="1076611at2759"/>
<protein>
    <submittedName>
        <fullName evidence="2">Uncharacterized protein</fullName>
    </submittedName>
</protein>
<evidence type="ECO:0000313" key="2">
    <source>
        <dbReference type="EMBL" id="PON32432.1"/>
    </source>
</evidence>
<evidence type="ECO:0000256" key="1">
    <source>
        <dbReference type="SAM" id="MobiDB-lite"/>
    </source>
</evidence>
<feature type="compositionally biased region" description="Polar residues" evidence="1">
    <location>
        <begin position="38"/>
        <end position="50"/>
    </location>
</feature>
<reference evidence="3" key="1">
    <citation type="submission" date="2016-06" db="EMBL/GenBank/DDBJ databases">
        <title>Parallel loss of symbiosis genes in relatives of nitrogen-fixing non-legume Parasponia.</title>
        <authorList>
            <person name="Van Velzen R."/>
            <person name="Holmer R."/>
            <person name="Bu F."/>
            <person name="Rutten L."/>
            <person name="Van Zeijl A."/>
            <person name="Liu W."/>
            <person name="Santuari L."/>
            <person name="Cao Q."/>
            <person name="Sharma T."/>
            <person name="Shen D."/>
            <person name="Roswanjaya Y."/>
            <person name="Wardhani T."/>
            <person name="Kalhor M.S."/>
            <person name="Jansen J."/>
            <person name="Van den Hoogen J."/>
            <person name="Gungor B."/>
            <person name="Hartog M."/>
            <person name="Hontelez J."/>
            <person name="Verver J."/>
            <person name="Yang W.-C."/>
            <person name="Schijlen E."/>
            <person name="Repin R."/>
            <person name="Schilthuizen M."/>
            <person name="Schranz E."/>
            <person name="Heidstra R."/>
            <person name="Miyata K."/>
            <person name="Fedorova E."/>
            <person name="Kohlen W."/>
            <person name="Bisseling T."/>
            <person name="Smit S."/>
            <person name="Geurts R."/>
        </authorList>
    </citation>
    <scope>NUCLEOTIDE SEQUENCE [LARGE SCALE GENOMIC DNA]</scope>
    <source>
        <strain evidence="3">cv. WU1-14</strain>
    </source>
</reference>
<feature type="region of interest" description="Disordered" evidence="1">
    <location>
        <begin position="28"/>
        <end position="50"/>
    </location>
</feature>
<dbReference type="PANTHER" id="PTHR31923:SF9">
    <property type="entry name" value="BSD DOMAIN-CONTAINING PROTEIN"/>
    <property type="match status" value="1"/>
</dbReference>
<proteinExistence type="predicted"/>
<dbReference type="AlphaFoldDB" id="A0A2P5A7A5"/>
<evidence type="ECO:0000313" key="3">
    <source>
        <dbReference type="Proteomes" id="UP000237105"/>
    </source>
</evidence>
<accession>A0A2P5A7A5</accession>
<sequence>MSWLIKCPSVTEDLSVIGQTIGQQLHGMGAFLAPPSPTTSAGLDSSPGSDTESVALAGIWNDLAEIGGSFERWPPYKRTRHESSVTEDLSVIGQTIGQQLRGMGAFLAPPSPTTSAGLDSSPGSDTESVALAGIWNDLAEIGGSFERWPPYKRTRHESS</sequence>
<dbReference type="PANTHER" id="PTHR31923">
    <property type="entry name" value="BSD DOMAIN-CONTAINING PROTEIN"/>
    <property type="match status" value="1"/>
</dbReference>
<dbReference type="Proteomes" id="UP000237105">
    <property type="component" value="Unassembled WGS sequence"/>
</dbReference>
<dbReference type="STRING" id="3476.A0A2P5A7A5"/>
<organism evidence="2 3">
    <name type="scientific">Parasponia andersonii</name>
    <name type="common">Sponia andersonii</name>
    <dbReference type="NCBI Taxonomy" id="3476"/>
    <lineage>
        <taxon>Eukaryota</taxon>
        <taxon>Viridiplantae</taxon>
        <taxon>Streptophyta</taxon>
        <taxon>Embryophyta</taxon>
        <taxon>Tracheophyta</taxon>
        <taxon>Spermatophyta</taxon>
        <taxon>Magnoliopsida</taxon>
        <taxon>eudicotyledons</taxon>
        <taxon>Gunneridae</taxon>
        <taxon>Pentapetalae</taxon>
        <taxon>rosids</taxon>
        <taxon>fabids</taxon>
        <taxon>Rosales</taxon>
        <taxon>Cannabaceae</taxon>
        <taxon>Parasponia</taxon>
    </lineage>
</organism>